<dbReference type="Pfam" id="PF13480">
    <property type="entry name" value="Acetyltransf_6"/>
    <property type="match status" value="1"/>
</dbReference>
<dbReference type="EMBL" id="SNZF01000021">
    <property type="protein sequence ID" value="TDR33549.1"/>
    <property type="molecule type" value="Genomic_DNA"/>
</dbReference>
<dbReference type="Gene3D" id="3.40.630.30">
    <property type="match status" value="1"/>
</dbReference>
<dbReference type="InterPro" id="IPR038740">
    <property type="entry name" value="BioF2-like_GNAT_dom"/>
</dbReference>
<dbReference type="InterPro" id="IPR016181">
    <property type="entry name" value="Acyl_CoA_acyltransferase"/>
</dbReference>
<evidence type="ECO:0000259" key="1">
    <source>
        <dbReference type="Pfam" id="PF13480"/>
    </source>
</evidence>
<name>A0A4R6YCY6_9HYPH</name>
<keyword evidence="3" id="KW-1185">Reference proteome</keyword>
<feature type="domain" description="BioF2-like acetyltransferase" evidence="1">
    <location>
        <begin position="210"/>
        <end position="357"/>
    </location>
</feature>
<evidence type="ECO:0000313" key="2">
    <source>
        <dbReference type="EMBL" id="TDR33549.1"/>
    </source>
</evidence>
<reference evidence="2 3" key="1">
    <citation type="submission" date="2019-03" db="EMBL/GenBank/DDBJ databases">
        <title>Genomic Encyclopedia of Type Strains, Phase IV (KMG-IV): sequencing the most valuable type-strain genomes for metagenomic binning, comparative biology and taxonomic classification.</title>
        <authorList>
            <person name="Goeker M."/>
        </authorList>
    </citation>
    <scope>NUCLEOTIDE SEQUENCE [LARGE SCALE GENOMIC DNA]</scope>
    <source>
        <strain evidence="2 3">DSM 11603</strain>
    </source>
</reference>
<organism evidence="2 3">
    <name type="scientific">Aquamicrobium defluvii</name>
    <dbReference type="NCBI Taxonomy" id="69279"/>
    <lineage>
        <taxon>Bacteria</taxon>
        <taxon>Pseudomonadati</taxon>
        <taxon>Pseudomonadota</taxon>
        <taxon>Alphaproteobacteria</taxon>
        <taxon>Hyphomicrobiales</taxon>
        <taxon>Phyllobacteriaceae</taxon>
        <taxon>Aquamicrobium</taxon>
    </lineage>
</organism>
<proteinExistence type="predicted"/>
<protein>
    <submittedName>
        <fullName evidence="2">CelD/BcsL family acetyltransferase involved in cellulose biosynthesis</fullName>
    </submittedName>
</protein>
<sequence length="418" mass="46690">MRSIPTLKRVHGTGDMELLPDCSGGPAQPAVPAGRRAIRFDIRSYSSPAQIEREWRHLEAIGTGTVFQRYDWIEPYTRHVLPFRNARAAILLGRLNDHPAFILPLAIVRVGPARVATWIGGKHAAYNFGLWSPEAIARMKTVPRDGIVRMLGTALQDVDCAVLERMPPVHDGVAQPLAALAGGPSSGEGYPFDLTGGFDAVLARRKGSTRKKRVRSKERRMSEVGELNYKMVQGIAEEQEALEFFFEQKALRLSEQGKPNGFDRPGVKDFYRDLLERSHGMSEPVLEIASLAVGGKIRAVTGSGIRRGRVNSYFTAFALDDLAQHSPGNILTFRHIEDCCKRGMAAYDLGIGHEDYKTHWCQEILPLDDRYAAFTPLGTAIVALTRIRESAKNRIRRNRTLWNQLKAARSYVCRRLFA</sequence>
<comment type="caution">
    <text evidence="2">The sequence shown here is derived from an EMBL/GenBank/DDBJ whole genome shotgun (WGS) entry which is preliminary data.</text>
</comment>
<accession>A0A4R6YCY6</accession>
<gene>
    <name evidence="2" type="ORF">DES43_12136</name>
</gene>
<dbReference type="Proteomes" id="UP000294958">
    <property type="component" value="Unassembled WGS sequence"/>
</dbReference>
<keyword evidence="2" id="KW-0808">Transferase</keyword>
<dbReference type="AlphaFoldDB" id="A0A4R6YCY6"/>
<dbReference type="GO" id="GO:0016740">
    <property type="term" value="F:transferase activity"/>
    <property type="evidence" value="ECO:0007669"/>
    <property type="project" value="UniProtKB-KW"/>
</dbReference>
<dbReference type="SUPFAM" id="SSF55729">
    <property type="entry name" value="Acyl-CoA N-acyltransferases (Nat)"/>
    <property type="match status" value="1"/>
</dbReference>
<evidence type="ECO:0000313" key="3">
    <source>
        <dbReference type="Proteomes" id="UP000294958"/>
    </source>
</evidence>